<feature type="transmembrane region" description="Helical" evidence="2">
    <location>
        <begin position="95"/>
        <end position="116"/>
    </location>
</feature>
<protein>
    <submittedName>
        <fullName evidence="4">Uncharacterized protein</fullName>
    </submittedName>
</protein>
<keyword evidence="5" id="KW-1185">Reference proteome</keyword>
<feature type="chain" id="PRO_5042994281" evidence="3">
    <location>
        <begin position="18"/>
        <end position="261"/>
    </location>
</feature>
<feature type="compositionally biased region" description="Polar residues" evidence="1">
    <location>
        <begin position="228"/>
        <end position="242"/>
    </location>
</feature>
<keyword evidence="3" id="KW-0732">Signal</keyword>
<evidence type="ECO:0000256" key="3">
    <source>
        <dbReference type="SAM" id="SignalP"/>
    </source>
</evidence>
<feature type="signal peptide" evidence="3">
    <location>
        <begin position="1"/>
        <end position="17"/>
    </location>
</feature>
<gene>
    <name evidence="4" type="ORF">CgunFtcFv8_014956</name>
</gene>
<comment type="caution">
    <text evidence="4">The sequence shown here is derived from an EMBL/GenBank/DDBJ whole genome shotgun (WGS) entry which is preliminary data.</text>
</comment>
<dbReference type="PROSITE" id="PS51257">
    <property type="entry name" value="PROKAR_LIPOPROTEIN"/>
    <property type="match status" value="1"/>
</dbReference>
<feature type="region of interest" description="Disordered" evidence="1">
    <location>
        <begin position="228"/>
        <end position="261"/>
    </location>
</feature>
<keyword evidence="2" id="KW-0472">Membrane</keyword>
<evidence type="ECO:0000313" key="5">
    <source>
        <dbReference type="Proteomes" id="UP001331515"/>
    </source>
</evidence>
<evidence type="ECO:0000313" key="4">
    <source>
        <dbReference type="EMBL" id="KAK5934566.1"/>
    </source>
</evidence>
<sequence>MKTFLLLFLSLMTGCEASMMKGCRGGWVNFTRGYLETWNIYTSMNVEDKDGNHTVIETNEKNVCISDGRCSVELKFGKKCFISISNSAQKDGVSWSPIVVTVLCVALLGLLLFLVFKHKHSCCSKNKSKGEAHDVELWKDHTYDEIQERPQVTGPGTALQSLYVTANAPTNPSALPYYSTFNAPTNPSALPYYSTFNAPTNPSASLESSTITAHNTSAEVDCDTYSTVRDQAQSAAESTVNHPSRLPEDPFYSSVNHPQQT</sequence>
<accession>A0AAN8HZY3</accession>
<name>A0AAN8HZY3_CHAGU</name>
<evidence type="ECO:0000256" key="1">
    <source>
        <dbReference type="SAM" id="MobiDB-lite"/>
    </source>
</evidence>
<reference evidence="4 5" key="1">
    <citation type="journal article" date="2023" name="Mol. Biol. Evol.">
        <title>Genomics of Secondarily Temperate Adaptation in the Only Non-Antarctic Icefish.</title>
        <authorList>
            <person name="Rivera-Colon A.G."/>
            <person name="Rayamajhi N."/>
            <person name="Minhas B.F."/>
            <person name="Madrigal G."/>
            <person name="Bilyk K.T."/>
            <person name="Yoon V."/>
            <person name="Hune M."/>
            <person name="Gregory S."/>
            <person name="Cheng C.H.C."/>
            <person name="Catchen J.M."/>
        </authorList>
    </citation>
    <scope>NUCLEOTIDE SEQUENCE [LARGE SCALE GENOMIC DNA]</scope>
    <source>
        <tissue evidence="4">White muscle</tissue>
    </source>
</reference>
<keyword evidence="2" id="KW-1133">Transmembrane helix</keyword>
<dbReference type="EMBL" id="JAURVH010001514">
    <property type="protein sequence ID" value="KAK5934566.1"/>
    <property type="molecule type" value="Genomic_DNA"/>
</dbReference>
<dbReference type="Proteomes" id="UP001331515">
    <property type="component" value="Unassembled WGS sequence"/>
</dbReference>
<dbReference type="AlphaFoldDB" id="A0AAN8HZY3"/>
<keyword evidence="2" id="KW-0812">Transmembrane</keyword>
<proteinExistence type="predicted"/>
<evidence type="ECO:0000256" key="2">
    <source>
        <dbReference type="SAM" id="Phobius"/>
    </source>
</evidence>
<organism evidence="4 5">
    <name type="scientific">Champsocephalus gunnari</name>
    <name type="common">Mackerel icefish</name>
    <dbReference type="NCBI Taxonomy" id="52237"/>
    <lineage>
        <taxon>Eukaryota</taxon>
        <taxon>Metazoa</taxon>
        <taxon>Chordata</taxon>
        <taxon>Craniata</taxon>
        <taxon>Vertebrata</taxon>
        <taxon>Euteleostomi</taxon>
        <taxon>Actinopterygii</taxon>
        <taxon>Neopterygii</taxon>
        <taxon>Teleostei</taxon>
        <taxon>Neoteleostei</taxon>
        <taxon>Acanthomorphata</taxon>
        <taxon>Eupercaria</taxon>
        <taxon>Perciformes</taxon>
        <taxon>Notothenioidei</taxon>
        <taxon>Channichthyidae</taxon>
        <taxon>Champsocephalus</taxon>
    </lineage>
</organism>